<evidence type="ECO:0000256" key="1">
    <source>
        <dbReference type="SAM" id="Phobius"/>
    </source>
</evidence>
<proteinExistence type="predicted"/>
<feature type="transmembrane region" description="Helical" evidence="1">
    <location>
        <begin position="305"/>
        <end position="325"/>
    </location>
</feature>
<dbReference type="PANTHER" id="PTHR38457:SF1">
    <property type="entry name" value="REGULATOR ABRB-RELATED"/>
    <property type="match status" value="1"/>
</dbReference>
<feature type="transmembrane region" description="Helical" evidence="1">
    <location>
        <begin position="12"/>
        <end position="33"/>
    </location>
</feature>
<dbReference type="InterPro" id="IPR007820">
    <property type="entry name" value="AbrB_fam"/>
</dbReference>
<dbReference type="NCBIfam" id="TIGR03082">
    <property type="entry name" value="Gneg_AbrB_dup"/>
    <property type="match status" value="1"/>
</dbReference>
<feature type="transmembrane region" description="Helical" evidence="1">
    <location>
        <begin position="187"/>
        <end position="212"/>
    </location>
</feature>
<feature type="transmembrane region" description="Helical" evidence="1">
    <location>
        <begin position="95"/>
        <end position="114"/>
    </location>
</feature>
<gene>
    <name evidence="2" type="ORF">SAMN05444370_101531</name>
</gene>
<feature type="transmembrane region" description="Helical" evidence="1">
    <location>
        <begin position="276"/>
        <end position="299"/>
    </location>
</feature>
<keyword evidence="3" id="KW-1185">Reference proteome</keyword>
<evidence type="ECO:0000313" key="2">
    <source>
        <dbReference type="EMBL" id="SDZ82369.1"/>
    </source>
</evidence>
<protein>
    <recommendedName>
        <fullName evidence="4">Ammonia monooxygenase</fullName>
    </recommendedName>
</protein>
<evidence type="ECO:0008006" key="4">
    <source>
        <dbReference type="Google" id="ProtNLM"/>
    </source>
</evidence>
<dbReference type="GO" id="GO:0016020">
    <property type="term" value="C:membrane"/>
    <property type="evidence" value="ECO:0007669"/>
    <property type="project" value="InterPro"/>
</dbReference>
<keyword evidence="1" id="KW-0812">Transmembrane</keyword>
<dbReference type="STRING" id="89524.SAMN05444370_101531"/>
<evidence type="ECO:0000313" key="3">
    <source>
        <dbReference type="Proteomes" id="UP000198703"/>
    </source>
</evidence>
<dbReference type="AlphaFoldDB" id="A0A1H3W5F9"/>
<organism evidence="2 3">
    <name type="scientific">Rubrimonas cliftonensis</name>
    <dbReference type="NCBI Taxonomy" id="89524"/>
    <lineage>
        <taxon>Bacteria</taxon>
        <taxon>Pseudomonadati</taxon>
        <taxon>Pseudomonadota</taxon>
        <taxon>Alphaproteobacteria</taxon>
        <taxon>Rhodobacterales</taxon>
        <taxon>Paracoccaceae</taxon>
        <taxon>Rubrimonas</taxon>
    </lineage>
</organism>
<keyword evidence="1" id="KW-0472">Membrane</keyword>
<feature type="transmembrane region" description="Helical" evidence="1">
    <location>
        <begin position="70"/>
        <end position="89"/>
    </location>
</feature>
<dbReference type="InterPro" id="IPR017516">
    <property type="entry name" value="AbrB_dup"/>
</dbReference>
<sequence>MSSNPQHPLRQRVAQWCFALCLGAIGGVVALNLGAPLPWLLGGLFATGAAAAANVRAFGGPIAFPQTARLVFIPVIGVLIGGAVTAELAAAALGWWHAALGVAVFVCLAHWVNYQVFRRVGGLSRETAFFAGMPGGLIESIELGSKAGADARDLSALQFARIAVTVTLIPLAFMFTEGHAVGSAGGARFAAAGALTLNDFLLLTSAGVVGFFGARAIRLPAGQILGPIVVSGLVHALGWTHAAPPDWLVSVSQLVVGVSLGQRFTGMRPAALGRCFALSLVSVGAMMAVAAVIAAPLAMAGAAPFAIMLIALAPGGVVEMGLIALSLGADPIFVTFCHLVRILVTVAVATTAWRRMNPPG</sequence>
<reference evidence="2 3" key="1">
    <citation type="submission" date="2016-10" db="EMBL/GenBank/DDBJ databases">
        <authorList>
            <person name="de Groot N.N."/>
        </authorList>
    </citation>
    <scope>NUCLEOTIDE SEQUENCE [LARGE SCALE GENOMIC DNA]</scope>
    <source>
        <strain evidence="2 3">DSM 15345</strain>
    </source>
</reference>
<dbReference type="PIRSF" id="PIRSF038991">
    <property type="entry name" value="Protein_AbrB"/>
    <property type="match status" value="1"/>
</dbReference>
<feature type="transmembrane region" description="Helical" evidence="1">
    <location>
        <begin position="156"/>
        <end position="175"/>
    </location>
</feature>
<accession>A0A1H3W5F9</accession>
<feature type="transmembrane region" description="Helical" evidence="1">
    <location>
        <begin position="39"/>
        <end position="58"/>
    </location>
</feature>
<dbReference type="EMBL" id="FNQM01000001">
    <property type="protein sequence ID" value="SDZ82369.1"/>
    <property type="molecule type" value="Genomic_DNA"/>
</dbReference>
<keyword evidence="1" id="KW-1133">Transmembrane helix</keyword>
<feature type="transmembrane region" description="Helical" evidence="1">
    <location>
        <begin position="332"/>
        <end position="353"/>
    </location>
</feature>
<dbReference type="Pfam" id="PF05145">
    <property type="entry name" value="AbrB"/>
    <property type="match status" value="1"/>
</dbReference>
<name>A0A1H3W5F9_9RHOB</name>
<dbReference type="Proteomes" id="UP000198703">
    <property type="component" value="Unassembled WGS sequence"/>
</dbReference>
<dbReference type="GO" id="GO:0010468">
    <property type="term" value="P:regulation of gene expression"/>
    <property type="evidence" value="ECO:0007669"/>
    <property type="project" value="InterPro"/>
</dbReference>
<dbReference type="PANTHER" id="PTHR38457">
    <property type="entry name" value="REGULATOR ABRB-RELATED"/>
    <property type="match status" value="1"/>
</dbReference>